<keyword evidence="3" id="KW-1185">Reference proteome</keyword>
<comment type="caution">
    <text evidence="2">The sequence shown here is derived from an EMBL/GenBank/DDBJ whole genome shotgun (WGS) entry which is preliminary data.</text>
</comment>
<protein>
    <submittedName>
        <fullName evidence="2">Uncharacterized protein</fullName>
    </submittedName>
</protein>
<feature type="compositionally biased region" description="Basic residues" evidence="1">
    <location>
        <begin position="308"/>
        <end position="318"/>
    </location>
</feature>
<evidence type="ECO:0000256" key="1">
    <source>
        <dbReference type="SAM" id="MobiDB-lite"/>
    </source>
</evidence>
<evidence type="ECO:0000313" key="3">
    <source>
        <dbReference type="Proteomes" id="UP001194468"/>
    </source>
</evidence>
<dbReference type="Proteomes" id="UP001194468">
    <property type="component" value="Unassembled WGS sequence"/>
</dbReference>
<feature type="region of interest" description="Disordered" evidence="1">
    <location>
        <begin position="274"/>
        <end position="357"/>
    </location>
</feature>
<evidence type="ECO:0000313" key="2">
    <source>
        <dbReference type="EMBL" id="KAF8449307.1"/>
    </source>
</evidence>
<dbReference type="EMBL" id="WHUW01000003">
    <property type="protein sequence ID" value="KAF8449307.1"/>
    <property type="molecule type" value="Genomic_DNA"/>
</dbReference>
<dbReference type="AlphaFoldDB" id="A0AAD4GKK3"/>
<gene>
    <name evidence="2" type="ORF">L210DRAFT_3640902</name>
</gene>
<feature type="compositionally biased region" description="Acidic residues" evidence="1">
    <location>
        <begin position="279"/>
        <end position="288"/>
    </location>
</feature>
<reference evidence="2" key="2">
    <citation type="journal article" date="2020" name="Nat. Commun.">
        <title>Large-scale genome sequencing of mycorrhizal fungi provides insights into the early evolution of symbiotic traits.</title>
        <authorList>
            <person name="Miyauchi S."/>
            <person name="Kiss E."/>
            <person name="Kuo A."/>
            <person name="Drula E."/>
            <person name="Kohler A."/>
            <person name="Sanchez-Garcia M."/>
            <person name="Morin E."/>
            <person name="Andreopoulos B."/>
            <person name="Barry K.W."/>
            <person name="Bonito G."/>
            <person name="Buee M."/>
            <person name="Carver A."/>
            <person name="Chen C."/>
            <person name="Cichocki N."/>
            <person name="Clum A."/>
            <person name="Culley D."/>
            <person name="Crous P.W."/>
            <person name="Fauchery L."/>
            <person name="Girlanda M."/>
            <person name="Hayes R.D."/>
            <person name="Keri Z."/>
            <person name="LaButti K."/>
            <person name="Lipzen A."/>
            <person name="Lombard V."/>
            <person name="Magnuson J."/>
            <person name="Maillard F."/>
            <person name="Murat C."/>
            <person name="Nolan M."/>
            <person name="Ohm R.A."/>
            <person name="Pangilinan J."/>
            <person name="Pereira M.F."/>
            <person name="Perotto S."/>
            <person name="Peter M."/>
            <person name="Pfister S."/>
            <person name="Riley R."/>
            <person name="Sitrit Y."/>
            <person name="Stielow J.B."/>
            <person name="Szollosi G."/>
            <person name="Zifcakova L."/>
            <person name="Stursova M."/>
            <person name="Spatafora J.W."/>
            <person name="Tedersoo L."/>
            <person name="Vaario L.M."/>
            <person name="Yamada A."/>
            <person name="Yan M."/>
            <person name="Wang P."/>
            <person name="Xu J."/>
            <person name="Bruns T."/>
            <person name="Baldrian P."/>
            <person name="Vilgalys R."/>
            <person name="Dunand C."/>
            <person name="Henrissat B."/>
            <person name="Grigoriev I.V."/>
            <person name="Hibbett D."/>
            <person name="Nagy L.G."/>
            <person name="Martin F.M."/>
        </authorList>
    </citation>
    <scope>NUCLEOTIDE SEQUENCE</scope>
    <source>
        <strain evidence="2">BED1</strain>
    </source>
</reference>
<name>A0AAD4GKK3_BOLED</name>
<reference evidence="2" key="1">
    <citation type="submission" date="2019-10" db="EMBL/GenBank/DDBJ databases">
        <authorList>
            <consortium name="DOE Joint Genome Institute"/>
            <person name="Kuo A."/>
            <person name="Miyauchi S."/>
            <person name="Kiss E."/>
            <person name="Drula E."/>
            <person name="Kohler A."/>
            <person name="Sanchez-Garcia M."/>
            <person name="Andreopoulos B."/>
            <person name="Barry K.W."/>
            <person name="Bonito G."/>
            <person name="Buee M."/>
            <person name="Carver A."/>
            <person name="Chen C."/>
            <person name="Cichocki N."/>
            <person name="Clum A."/>
            <person name="Culley D."/>
            <person name="Crous P.W."/>
            <person name="Fauchery L."/>
            <person name="Girlanda M."/>
            <person name="Hayes R."/>
            <person name="Keri Z."/>
            <person name="LaButti K."/>
            <person name="Lipzen A."/>
            <person name="Lombard V."/>
            <person name="Magnuson J."/>
            <person name="Maillard F."/>
            <person name="Morin E."/>
            <person name="Murat C."/>
            <person name="Nolan M."/>
            <person name="Ohm R."/>
            <person name="Pangilinan J."/>
            <person name="Pereira M."/>
            <person name="Perotto S."/>
            <person name="Peter M."/>
            <person name="Riley R."/>
            <person name="Sitrit Y."/>
            <person name="Stielow B."/>
            <person name="Szollosi G."/>
            <person name="Zifcakova L."/>
            <person name="Stursova M."/>
            <person name="Spatafora J.W."/>
            <person name="Tedersoo L."/>
            <person name="Vaario L.-M."/>
            <person name="Yamada A."/>
            <person name="Yan M."/>
            <person name="Wang P."/>
            <person name="Xu J."/>
            <person name="Bruns T."/>
            <person name="Baldrian P."/>
            <person name="Vilgalys R."/>
            <person name="Henrissat B."/>
            <person name="Grigoriev I.V."/>
            <person name="Hibbett D."/>
            <person name="Nagy L.G."/>
            <person name="Martin F.M."/>
        </authorList>
    </citation>
    <scope>NUCLEOTIDE SEQUENCE</scope>
    <source>
        <strain evidence="2">BED1</strain>
    </source>
</reference>
<proteinExistence type="predicted"/>
<feature type="compositionally biased region" description="Pro residues" evidence="1">
    <location>
        <begin position="322"/>
        <end position="335"/>
    </location>
</feature>
<sequence>MDCFSAAFEVSPRRFLLSRYTTGYLDTPAKYRDMPYREPEREIEEMNVGVSASVHIFQVCNLTSHPPAGRAPLLLKSKEINHLFSTLLVYVIHLQLAHVELPSAKRRRTLADHVYSAERCLDRHRGWPHCISTAFISIGAHFPLAHPRLSWRDQGEQSGTTSLIGFRTFLIHLNISRPQRLPRRASPVLRRHPCGTPLGVITASLVQDYKPVTPPCSVSPAYTSPRSELDYVHVHHAGDVEPDVDQMDWIGDRLTRLIQEGQKALGREIVVMSDAKENEVDDGSDTWEEEQHSQPVPSVAGPSISRRGSVRSLRRNHKPRDIPLPPSYTPYPTSPPSSASARKRRFESDSVHLSPGRSMAVSSTSRLSACGTSVESDAFAPIVSRFKEDESVWQSLELRESMERARARYLQRWVR</sequence>
<accession>A0AAD4GKK3</accession>
<organism evidence="2 3">
    <name type="scientific">Boletus edulis BED1</name>
    <dbReference type="NCBI Taxonomy" id="1328754"/>
    <lineage>
        <taxon>Eukaryota</taxon>
        <taxon>Fungi</taxon>
        <taxon>Dikarya</taxon>
        <taxon>Basidiomycota</taxon>
        <taxon>Agaricomycotina</taxon>
        <taxon>Agaricomycetes</taxon>
        <taxon>Agaricomycetidae</taxon>
        <taxon>Boletales</taxon>
        <taxon>Boletineae</taxon>
        <taxon>Boletaceae</taxon>
        <taxon>Boletoideae</taxon>
        <taxon>Boletus</taxon>
    </lineage>
</organism>